<dbReference type="EC" id="2.7.13.3" evidence="2"/>
<evidence type="ECO:0000259" key="10">
    <source>
        <dbReference type="Pfam" id="PF07730"/>
    </source>
</evidence>
<dbReference type="PANTHER" id="PTHR24421:SF10">
    <property type="entry name" value="NITRATE_NITRITE SENSOR PROTEIN NARQ"/>
    <property type="match status" value="1"/>
</dbReference>
<feature type="transmembrane region" description="Helical" evidence="9">
    <location>
        <begin position="52"/>
        <end position="70"/>
    </location>
</feature>
<evidence type="ECO:0000256" key="6">
    <source>
        <dbReference type="ARBA" id="ARBA00022777"/>
    </source>
</evidence>
<feature type="transmembrane region" description="Helical" evidence="9">
    <location>
        <begin position="20"/>
        <end position="45"/>
    </location>
</feature>
<feature type="transmembrane region" description="Helical" evidence="9">
    <location>
        <begin position="117"/>
        <end position="136"/>
    </location>
</feature>
<keyword evidence="9" id="KW-0812">Transmembrane</keyword>
<dbReference type="Pfam" id="PF07730">
    <property type="entry name" value="HisKA_3"/>
    <property type="match status" value="1"/>
</dbReference>
<accession>A0ABY4MY32</accession>
<dbReference type="SUPFAM" id="SSF55874">
    <property type="entry name" value="ATPase domain of HSP90 chaperone/DNA topoisomerase II/histidine kinase"/>
    <property type="match status" value="1"/>
</dbReference>
<evidence type="ECO:0000256" key="4">
    <source>
        <dbReference type="ARBA" id="ARBA00022679"/>
    </source>
</evidence>
<organism evidence="11">
    <name type="scientific">Gulosibacter sediminis</name>
    <dbReference type="NCBI Taxonomy" id="1729695"/>
    <lineage>
        <taxon>Bacteria</taxon>
        <taxon>Bacillati</taxon>
        <taxon>Actinomycetota</taxon>
        <taxon>Actinomycetes</taxon>
        <taxon>Micrococcales</taxon>
        <taxon>Microbacteriaceae</taxon>
        <taxon>Gulosibacter</taxon>
    </lineage>
</organism>
<keyword evidence="8" id="KW-0902">Two-component regulatory system</keyword>
<evidence type="ECO:0000313" key="11">
    <source>
        <dbReference type="EMBL" id="UQN14929.1"/>
    </source>
</evidence>
<dbReference type="EMBL" id="CP097160">
    <property type="protein sequence ID" value="UQN14929.1"/>
    <property type="molecule type" value="Genomic_DNA"/>
</dbReference>
<comment type="catalytic activity">
    <reaction evidence="1">
        <text>ATP + protein L-histidine = ADP + protein N-phospho-L-histidine.</text>
        <dbReference type="EC" id="2.7.13.3"/>
    </reaction>
</comment>
<keyword evidence="7" id="KW-0067">ATP-binding</keyword>
<evidence type="ECO:0000256" key="8">
    <source>
        <dbReference type="ARBA" id="ARBA00023012"/>
    </source>
</evidence>
<keyword evidence="4" id="KW-0808">Transferase</keyword>
<name>A0ABY4MY32_9MICO</name>
<protein>
    <recommendedName>
        <fullName evidence="2">histidine kinase</fullName>
        <ecNumber evidence="2">2.7.13.3</ecNumber>
    </recommendedName>
</protein>
<dbReference type="PANTHER" id="PTHR24421">
    <property type="entry name" value="NITRATE/NITRITE SENSOR PROTEIN NARX-RELATED"/>
    <property type="match status" value="1"/>
</dbReference>
<evidence type="ECO:0000256" key="3">
    <source>
        <dbReference type="ARBA" id="ARBA00022553"/>
    </source>
</evidence>
<keyword evidence="9" id="KW-0472">Membrane</keyword>
<keyword evidence="9" id="KW-1133">Transmembrane helix</keyword>
<proteinExistence type="predicted"/>
<evidence type="ECO:0000256" key="9">
    <source>
        <dbReference type="SAM" id="Phobius"/>
    </source>
</evidence>
<dbReference type="Gene3D" id="1.20.5.1930">
    <property type="match status" value="1"/>
</dbReference>
<evidence type="ECO:0000256" key="7">
    <source>
        <dbReference type="ARBA" id="ARBA00022840"/>
    </source>
</evidence>
<evidence type="ECO:0000256" key="5">
    <source>
        <dbReference type="ARBA" id="ARBA00022741"/>
    </source>
</evidence>
<keyword evidence="3" id="KW-0597">Phosphoprotein</keyword>
<gene>
    <name evidence="11" type="ORF">M3M28_00225</name>
</gene>
<sequence>MLSFTPREPLAIALRRDVPWSVAVAALGVIMLVADPGSGVVPGLFGEGSHPALFLVPLAITAVAAAFTSALPVPALLLACVGVAVSGLTGTHITVQLEWSSAIYGLWRYGAARDRRIGVGLLIATSVIVITCVAIGTRSIDATTSMTLQVMLVCALPMWWSSELRAGDELAEAERLRAAVAVQADREAVARDLHDTVSAHLSAITIFSAGALDGAPDADRDRRALAEVRRASLAALGEMRQLIDVLRSDSTPERIAATTLDAEVARAQQAGLEIEVSGELVVQADGALGEVAREALANALKYGDGTATLRLETDDDRLALEIENPIADAPRGGSSGLGLGQMARRMRGAGGRFSAGESGAAGRNVWRVRAEVPR</sequence>
<dbReference type="InterPro" id="IPR036890">
    <property type="entry name" value="HATPase_C_sf"/>
</dbReference>
<keyword evidence="5" id="KW-0547">Nucleotide-binding</keyword>
<feature type="transmembrane region" description="Helical" evidence="9">
    <location>
        <begin position="76"/>
        <end position="97"/>
    </location>
</feature>
<dbReference type="GO" id="GO:0016301">
    <property type="term" value="F:kinase activity"/>
    <property type="evidence" value="ECO:0007669"/>
    <property type="project" value="UniProtKB-KW"/>
</dbReference>
<evidence type="ECO:0000256" key="2">
    <source>
        <dbReference type="ARBA" id="ARBA00012438"/>
    </source>
</evidence>
<dbReference type="InterPro" id="IPR011712">
    <property type="entry name" value="Sig_transdc_His_kin_sub3_dim/P"/>
</dbReference>
<dbReference type="Gene3D" id="3.30.565.10">
    <property type="entry name" value="Histidine kinase-like ATPase, C-terminal domain"/>
    <property type="match status" value="1"/>
</dbReference>
<evidence type="ECO:0000256" key="1">
    <source>
        <dbReference type="ARBA" id="ARBA00000085"/>
    </source>
</evidence>
<keyword evidence="6 11" id="KW-0418">Kinase</keyword>
<dbReference type="InterPro" id="IPR050482">
    <property type="entry name" value="Sensor_HK_TwoCompSys"/>
</dbReference>
<reference evidence="11" key="1">
    <citation type="submission" date="2022-05" db="EMBL/GenBank/DDBJ databases">
        <title>Complete genome sequence of toluene-degrading Gulosibacter sediminis strain ACHW.36C.</title>
        <authorList>
            <person name="Wai A.C."/>
            <person name="Lai G.K."/>
            <person name="Griffin S.D."/>
            <person name="Leung F.C."/>
        </authorList>
    </citation>
    <scope>NUCLEOTIDE SEQUENCE [LARGE SCALE GENOMIC DNA]</scope>
    <source>
        <strain evidence="11">ACHW.36C</strain>
    </source>
</reference>
<feature type="domain" description="Signal transduction histidine kinase subgroup 3 dimerisation and phosphoacceptor" evidence="10">
    <location>
        <begin position="186"/>
        <end position="249"/>
    </location>
</feature>